<dbReference type="InterPro" id="IPR027417">
    <property type="entry name" value="P-loop_NTPase"/>
</dbReference>
<comment type="pathway">
    <text evidence="3 14 15">Cofactor biosynthesis; coenzyme A biosynthesis; CoA from (R)-pantothenate: step 1/5.</text>
</comment>
<evidence type="ECO:0000256" key="4">
    <source>
        <dbReference type="ARBA" id="ARBA00006087"/>
    </source>
</evidence>
<dbReference type="OrthoDB" id="1550976at2"/>
<dbReference type="RefSeq" id="WP_089761302.1">
    <property type="nucleotide sequence ID" value="NZ_BKAT01000011.1"/>
</dbReference>
<keyword evidence="8 14" id="KW-0808">Transferase</keyword>
<dbReference type="EC" id="2.7.1.33" evidence="5 14"/>
<evidence type="ECO:0000256" key="11">
    <source>
        <dbReference type="ARBA" id="ARBA00022840"/>
    </source>
</evidence>
<dbReference type="SUPFAM" id="SSF52540">
    <property type="entry name" value="P-loop containing nucleoside triphosphate hydrolases"/>
    <property type="match status" value="1"/>
</dbReference>
<dbReference type="CDD" id="cd02025">
    <property type="entry name" value="PanK"/>
    <property type="match status" value="1"/>
</dbReference>
<keyword evidence="18" id="KW-1185">Reference proteome</keyword>
<feature type="domain" description="Phosphoribulokinase/uridine kinase" evidence="16">
    <location>
        <begin position="91"/>
        <end position="235"/>
    </location>
</feature>
<dbReference type="AlphaFoldDB" id="A0A1H4BHG3"/>
<dbReference type="InterPro" id="IPR004566">
    <property type="entry name" value="PanK"/>
</dbReference>
<keyword evidence="7 14" id="KW-0963">Cytoplasm</keyword>
<gene>
    <name evidence="14" type="primary">coaA</name>
    <name evidence="17" type="ORF">SAMN05660909_02067</name>
</gene>
<dbReference type="Proteomes" id="UP000199656">
    <property type="component" value="Unassembled WGS sequence"/>
</dbReference>
<evidence type="ECO:0000256" key="5">
    <source>
        <dbReference type="ARBA" id="ARBA00012102"/>
    </source>
</evidence>
<reference evidence="18" key="1">
    <citation type="submission" date="2016-10" db="EMBL/GenBank/DDBJ databases">
        <authorList>
            <person name="Varghese N."/>
            <person name="Submissions S."/>
        </authorList>
    </citation>
    <scope>NUCLEOTIDE SEQUENCE [LARGE SCALE GENOMIC DNA]</scope>
    <source>
        <strain evidence="18">DSM 23920</strain>
    </source>
</reference>
<sequence>MTTSLKRERYTPYITFTRKEWAERSGDAMLQLHDYDLEPLHGMNEPLTKEEIQQVYLPLAQLLNLYVTSSQQLHNATSKFLSSHESKVPYIIGIAGSVAVGKSTTARVLQRLLQGWSNHPKVDLVTTDGFLYPNKVLEANNLMNRKGFPESYDIKRLIHFLADVKSGKEKVAAPLYSHLEYDVLPGQLQWIERPDIVIVEGVNVLQVRPRQQQKDPAVYVSDFFDFSIYVDAAEKDIRKWYISRFETLRKTAFQSPDSFFHRYAHLSDTATVELATQIWEDINKPNLEQNIAPTKFRSSLILEKGHHHFVQSIQLRKI</sequence>
<keyword evidence="10 14" id="KW-0418">Kinase</keyword>
<dbReference type="STRING" id="408074.SAMN05660909_02067"/>
<evidence type="ECO:0000256" key="9">
    <source>
        <dbReference type="ARBA" id="ARBA00022741"/>
    </source>
</evidence>
<name>A0A1H4BHG3_9BACT</name>
<dbReference type="GO" id="GO:0015937">
    <property type="term" value="P:coenzyme A biosynthetic process"/>
    <property type="evidence" value="ECO:0007669"/>
    <property type="project" value="UniProtKB-UniRule"/>
</dbReference>
<dbReference type="HAMAP" id="MF_00215">
    <property type="entry name" value="Pantothen_kinase_1"/>
    <property type="match status" value="1"/>
</dbReference>
<comment type="subcellular location">
    <subcellularLocation>
        <location evidence="2 14 15">Cytoplasm</location>
    </subcellularLocation>
</comment>
<evidence type="ECO:0000256" key="10">
    <source>
        <dbReference type="ARBA" id="ARBA00022777"/>
    </source>
</evidence>
<feature type="binding site" evidence="14">
    <location>
        <begin position="96"/>
        <end position="103"/>
    </location>
    <ligand>
        <name>ATP</name>
        <dbReference type="ChEBI" id="CHEBI:30616"/>
    </ligand>
</feature>
<evidence type="ECO:0000256" key="8">
    <source>
        <dbReference type="ARBA" id="ARBA00022679"/>
    </source>
</evidence>
<dbReference type="Gene3D" id="3.40.50.300">
    <property type="entry name" value="P-loop containing nucleotide triphosphate hydrolases"/>
    <property type="match status" value="1"/>
</dbReference>
<dbReference type="GO" id="GO:0004594">
    <property type="term" value="F:pantothenate kinase activity"/>
    <property type="evidence" value="ECO:0007669"/>
    <property type="project" value="UniProtKB-UniRule"/>
</dbReference>
<keyword evidence="12 14" id="KW-0173">Coenzyme A biosynthesis</keyword>
<evidence type="ECO:0000259" key="16">
    <source>
        <dbReference type="Pfam" id="PF00485"/>
    </source>
</evidence>
<evidence type="ECO:0000256" key="14">
    <source>
        <dbReference type="HAMAP-Rule" id="MF_00215"/>
    </source>
</evidence>
<dbReference type="PIRSF" id="PIRSF000545">
    <property type="entry name" value="Pantothenate_kin"/>
    <property type="match status" value="1"/>
</dbReference>
<evidence type="ECO:0000256" key="3">
    <source>
        <dbReference type="ARBA" id="ARBA00005225"/>
    </source>
</evidence>
<keyword evidence="11 14" id="KW-0067">ATP-binding</keyword>
<comment type="similarity">
    <text evidence="4 14 15">Belongs to the prokaryotic pantothenate kinase family.</text>
</comment>
<dbReference type="GO" id="GO:0005737">
    <property type="term" value="C:cytoplasm"/>
    <property type="evidence" value="ECO:0007669"/>
    <property type="project" value="UniProtKB-SubCell"/>
</dbReference>
<dbReference type="GO" id="GO:0005524">
    <property type="term" value="F:ATP binding"/>
    <property type="evidence" value="ECO:0007669"/>
    <property type="project" value="UniProtKB-UniRule"/>
</dbReference>
<organism evidence="17 18">
    <name type="scientific">Chitinophaga terrae</name>
    <name type="common">ex Kim and Jung 2007</name>
    <dbReference type="NCBI Taxonomy" id="408074"/>
    <lineage>
        <taxon>Bacteria</taxon>
        <taxon>Pseudomonadati</taxon>
        <taxon>Bacteroidota</taxon>
        <taxon>Chitinophagia</taxon>
        <taxon>Chitinophagales</taxon>
        <taxon>Chitinophagaceae</taxon>
        <taxon>Chitinophaga</taxon>
    </lineage>
</organism>
<dbReference type="Pfam" id="PF00485">
    <property type="entry name" value="PRK"/>
    <property type="match status" value="1"/>
</dbReference>
<dbReference type="EMBL" id="FNRL01000008">
    <property type="protein sequence ID" value="SEA47603.1"/>
    <property type="molecule type" value="Genomic_DNA"/>
</dbReference>
<accession>A0A1H4BHG3</accession>
<protein>
    <recommendedName>
        <fullName evidence="6 14">Pantothenate kinase</fullName>
        <ecNumber evidence="5 14">2.7.1.33</ecNumber>
    </recommendedName>
    <alternativeName>
        <fullName evidence="13 14">Pantothenic acid kinase</fullName>
    </alternativeName>
</protein>
<evidence type="ECO:0000256" key="1">
    <source>
        <dbReference type="ARBA" id="ARBA00001206"/>
    </source>
</evidence>
<dbReference type="UniPathway" id="UPA00241">
    <property type="reaction ID" value="UER00352"/>
</dbReference>
<dbReference type="InterPro" id="IPR006083">
    <property type="entry name" value="PRK/URK"/>
</dbReference>
<evidence type="ECO:0000256" key="15">
    <source>
        <dbReference type="RuleBase" id="RU003530"/>
    </source>
</evidence>
<keyword evidence="9 14" id="KW-0547">Nucleotide-binding</keyword>
<evidence type="ECO:0000313" key="17">
    <source>
        <dbReference type="EMBL" id="SEA47603.1"/>
    </source>
</evidence>
<evidence type="ECO:0000256" key="13">
    <source>
        <dbReference type="ARBA" id="ARBA00032866"/>
    </source>
</evidence>
<evidence type="ECO:0000313" key="18">
    <source>
        <dbReference type="Proteomes" id="UP000199656"/>
    </source>
</evidence>
<evidence type="ECO:0000256" key="7">
    <source>
        <dbReference type="ARBA" id="ARBA00022490"/>
    </source>
</evidence>
<proteinExistence type="inferred from homology"/>
<evidence type="ECO:0000256" key="6">
    <source>
        <dbReference type="ARBA" id="ARBA00015080"/>
    </source>
</evidence>
<evidence type="ECO:0000256" key="12">
    <source>
        <dbReference type="ARBA" id="ARBA00022993"/>
    </source>
</evidence>
<dbReference type="PANTHER" id="PTHR10285">
    <property type="entry name" value="URIDINE KINASE"/>
    <property type="match status" value="1"/>
</dbReference>
<evidence type="ECO:0000256" key="2">
    <source>
        <dbReference type="ARBA" id="ARBA00004496"/>
    </source>
</evidence>
<dbReference type="NCBIfam" id="TIGR00554">
    <property type="entry name" value="panK_bact"/>
    <property type="match status" value="1"/>
</dbReference>
<comment type="catalytic activity">
    <reaction evidence="1 14 15">
        <text>(R)-pantothenate + ATP = (R)-4'-phosphopantothenate + ADP + H(+)</text>
        <dbReference type="Rhea" id="RHEA:16373"/>
        <dbReference type="ChEBI" id="CHEBI:10986"/>
        <dbReference type="ChEBI" id="CHEBI:15378"/>
        <dbReference type="ChEBI" id="CHEBI:29032"/>
        <dbReference type="ChEBI" id="CHEBI:30616"/>
        <dbReference type="ChEBI" id="CHEBI:456216"/>
        <dbReference type="EC" id="2.7.1.33"/>
    </reaction>
</comment>